<organism evidence="3 4">
    <name type="scientific">Neocucurbitaria cava</name>
    <dbReference type="NCBI Taxonomy" id="798079"/>
    <lineage>
        <taxon>Eukaryota</taxon>
        <taxon>Fungi</taxon>
        <taxon>Dikarya</taxon>
        <taxon>Ascomycota</taxon>
        <taxon>Pezizomycotina</taxon>
        <taxon>Dothideomycetes</taxon>
        <taxon>Pleosporomycetidae</taxon>
        <taxon>Pleosporales</taxon>
        <taxon>Pleosporineae</taxon>
        <taxon>Cucurbitariaceae</taxon>
        <taxon>Neocucurbitaria</taxon>
    </lineage>
</organism>
<dbReference type="Gene3D" id="3.30.420.10">
    <property type="entry name" value="Ribonuclease H-like superfamily/Ribonuclease H"/>
    <property type="match status" value="1"/>
</dbReference>
<dbReference type="SMART" id="SM00950">
    <property type="entry name" value="Piwi"/>
    <property type="match status" value="1"/>
</dbReference>
<keyword evidence="4" id="KW-1185">Reference proteome</keyword>
<proteinExistence type="predicted"/>
<evidence type="ECO:0000256" key="1">
    <source>
        <dbReference type="SAM" id="MobiDB-lite"/>
    </source>
</evidence>
<dbReference type="Proteomes" id="UP001140560">
    <property type="component" value="Unassembled WGS sequence"/>
</dbReference>
<feature type="region of interest" description="Disordered" evidence="1">
    <location>
        <begin position="69"/>
        <end position="97"/>
    </location>
</feature>
<dbReference type="PROSITE" id="PS50822">
    <property type="entry name" value="PIWI"/>
    <property type="match status" value="1"/>
</dbReference>
<dbReference type="InterPro" id="IPR036397">
    <property type="entry name" value="RNaseH_sf"/>
</dbReference>
<dbReference type="Pfam" id="PF02171">
    <property type="entry name" value="Piwi"/>
    <property type="match status" value="1"/>
</dbReference>
<evidence type="ECO:0000313" key="3">
    <source>
        <dbReference type="EMBL" id="KAJ4376118.1"/>
    </source>
</evidence>
<gene>
    <name evidence="3" type="ORF">N0V83_001399</name>
</gene>
<dbReference type="InterPro" id="IPR032474">
    <property type="entry name" value="Argonaute_N"/>
</dbReference>
<protein>
    <recommendedName>
        <fullName evidence="2">Piwi domain-containing protein</fullName>
    </recommendedName>
</protein>
<accession>A0A9W9CR69</accession>
<dbReference type="SUPFAM" id="SSF101690">
    <property type="entry name" value="PAZ domain"/>
    <property type="match status" value="1"/>
</dbReference>
<evidence type="ECO:0000313" key="4">
    <source>
        <dbReference type="Proteomes" id="UP001140560"/>
    </source>
</evidence>
<dbReference type="AlphaFoldDB" id="A0A9W9CR69"/>
<dbReference type="InterPro" id="IPR014811">
    <property type="entry name" value="ArgoL1"/>
</dbReference>
<sequence>MPLNKQIAERIKQGLHATPCIRCGNNDHSVSSCKGNKGTHGVVWRPLSLADANAANGVVKEELKKEMAAARTQTQKAASGSATSAPSVTEPILAPQGFSPVPLGDAARCTEYEATPVSEQLRIQDQALAEEVETDFPEREVAPLKSQVHDGHPHKPKDRISEINGANFPLRKEFSKSDSEVLTNHFEVSWNDNFTFYVYEIMGVPEGNKRKTRSIVKTAIQAWDFLNDNRDHFATDYRKTIVAWKSLHDSIGCPRKTTTRDQEIEWQPRPVADGDQPIRLGFKFHGTMNLARLKNFVDPKPESEDDALPDFNFQLLVDYLNTVISKSLSDDVVWTSRHKFYFKKGYQNLGRSRSLCVMRGYTYTIKPAMEKIVLNVNAATSAFYKPITVAEFMRDHLTFPEKEREKRLKGLRVYIVPDRKAVKDAEEQEHVQFLNRQQKRIKTIKGLGDPIGNLAFQKPIRTRNQSQQQTRRTPVVNHMREVFGSQHLINTSLKAVNVGSGTDPAWYPQEFLRILPYQLYNNLLPDGLVESMLECACKTPDEIRARIESEGLKGLSVGPERGTQPFAKCNVLTIVPNMLQVASTNMGKVHVAYRGTTTKAPNDKAQWNLAGEVKFLHTPTSQKTLNYYVLTSPEVEDHTIDVYQKVFADRIKVHGVAGGARCVARRRLPSHHKVGPIAWMPKTHQELKEDIRESIERCKEFNANASFDANASLVVLLLRQRSIPVYSAFKDVADRIAGLQSLCVTEEKNQGKQEDNRDLQQYFSNVMMKVNLKQGGRNHTVCDDSAGEKRLSETTLKKQGGARAKMILGADVTHPGGGSLKGCPSIAALVGSVDLDGGKFLGSMRLQAECKSEIIDEMEAMAKERFLAWQKVSYDVPDIVYYRDGVSDEQFIQVVRKELTAIKKAWTRVFTEASSAVRMTAIVAVKRHGTRLFPLSGAGVENGNCPAGTLVDKGITSPFFSEFFLQSHHALQGTAIPTRYFVLENGILLDDCEIQRLTYKLCFTYVRATMGVSYAPPAYYADRLCERGRQYLRDWFTPNDDSEHYKAYKKSEKEIEENNSRELARKIAALPAAPIPQGQRRARKSVDQVTLERKHRDLNEKTLEAEMLAQAKNYMNEKRNGGCGPWHESLDGTMFWM</sequence>
<dbReference type="InterPro" id="IPR036085">
    <property type="entry name" value="PAZ_dom_sf"/>
</dbReference>
<dbReference type="InterPro" id="IPR012337">
    <property type="entry name" value="RNaseH-like_sf"/>
</dbReference>
<name>A0A9W9CR69_9PLEO</name>
<dbReference type="OrthoDB" id="10252740at2759"/>
<dbReference type="Pfam" id="PF16486">
    <property type="entry name" value="ArgoN"/>
    <property type="match status" value="1"/>
</dbReference>
<evidence type="ECO:0000259" key="2">
    <source>
        <dbReference type="PROSITE" id="PS50822"/>
    </source>
</evidence>
<dbReference type="EMBL" id="JAPEUY010000002">
    <property type="protein sequence ID" value="KAJ4376118.1"/>
    <property type="molecule type" value="Genomic_DNA"/>
</dbReference>
<dbReference type="GO" id="GO:0003676">
    <property type="term" value="F:nucleic acid binding"/>
    <property type="evidence" value="ECO:0007669"/>
    <property type="project" value="InterPro"/>
</dbReference>
<dbReference type="Pfam" id="PF08699">
    <property type="entry name" value="ArgoL1"/>
    <property type="match status" value="1"/>
</dbReference>
<feature type="domain" description="Piwi" evidence="2">
    <location>
        <begin position="713"/>
        <end position="1033"/>
    </location>
</feature>
<dbReference type="Gene3D" id="3.40.50.2300">
    <property type="match status" value="1"/>
</dbReference>
<dbReference type="Gene3D" id="2.170.260.10">
    <property type="entry name" value="paz domain"/>
    <property type="match status" value="1"/>
</dbReference>
<comment type="caution">
    <text evidence="3">The sequence shown here is derived from an EMBL/GenBank/DDBJ whole genome shotgun (WGS) entry which is preliminary data.</text>
</comment>
<reference evidence="3" key="1">
    <citation type="submission" date="2022-10" db="EMBL/GenBank/DDBJ databases">
        <title>Tapping the CABI collections for fungal endophytes: first genome assemblies for Collariella, Neodidymelliopsis, Ascochyta clinopodiicola, Didymella pomorum, Didymosphaeria variabile, Neocosmospora piperis and Neocucurbitaria cava.</title>
        <authorList>
            <person name="Hill R."/>
        </authorList>
    </citation>
    <scope>NUCLEOTIDE SEQUENCE</scope>
    <source>
        <strain evidence="3">IMI 356814</strain>
    </source>
</reference>
<dbReference type="PANTHER" id="PTHR22891">
    <property type="entry name" value="EUKARYOTIC TRANSLATION INITIATION FACTOR 2C"/>
    <property type="match status" value="1"/>
</dbReference>
<feature type="compositionally biased region" description="Polar residues" evidence="1">
    <location>
        <begin position="71"/>
        <end position="87"/>
    </location>
</feature>
<dbReference type="SUPFAM" id="SSF53098">
    <property type="entry name" value="Ribonuclease H-like"/>
    <property type="match status" value="1"/>
</dbReference>
<dbReference type="InterPro" id="IPR003165">
    <property type="entry name" value="Piwi"/>
</dbReference>